<dbReference type="RefSeq" id="WP_190466800.1">
    <property type="nucleotide sequence ID" value="NZ_JACJSG010000003.1"/>
</dbReference>
<evidence type="ECO:0000313" key="2">
    <source>
        <dbReference type="Proteomes" id="UP000661112"/>
    </source>
</evidence>
<sequence>MLYARKFNNLGLMLLLVVGLWGCDNLKMTVSPGGNISFGRNVTAIGNIKPTQDQQTTVYIQGRVEQRVPLLQGQVYQVNDSTGSIWVVSKQNNLKEGELATFRGKVRYESITIAGQQFGEVYLIEE</sequence>
<name>A0ABR8CXF0_9NOST</name>
<dbReference type="EMBL" id="JACJSG010000003">
    <property type="protein sequence ID" value="MBD2499615.1"/>
    <property type="molecule type" value="Genomic_DNA"/>
</dbReference>
<dbReference type="Proteomes" id="UP000661112">
    <property type="component" value="Unassembled WGS sequence"/>
</dbReference>
<protein>
    <submittedName>
        <fullName evidence="1">Uncharacterized protein</fullName>
    </submittedName>
</protein>
<evidence type="ECO:0000313" key="1">
    <source>
        <dbReference type="EMBL" id="MBD2499615.1"/>
    </source>
</evidence>
<comment type="caution">
    <text evidence="1">The sequence shown here is derived from an EMBL/GenBank/DDBJ whole genome shotgun (WGS) entry which is preliminary data.</text>
</comment>
<keyword evidence="2" id="KW-1185">Reference proteome</keyword>
<organism evidence="1 2">
    <name type="scientific">Anabaena azotica FACHB-119</name>
    <dbReference type="NCBI Taxonomy" id="947527"/>
    <lineage>
        <taxon>Bacteria</taxon>
        <taxon>Bacillati</taxon>
        <taxon>Cyanobacteriota</taxon>
        <taxon>Cyanophyceae</taxon>
        <taxon>Nostocales</taxon>
        <taxon>Nostocaceae</taxon>
        <taxon>Anabaena</taxon>
        <taxon>Anabaena azotica</taxon>
    </lineage>
</organism>
<gene>
    <name evidence="1" type="ORF">H6G83_03100</name>
</gene>
<reference evidence="1 2" key="1">
    <citation type="journal article" date="2020" name="ISME J.">
        <title>Comparative genomics reveals insights into cyanobacterial evolution and habitat adaptation.</title>
        <authorList>
            <person name="Chen M.Y."/>
            <person name="Teng W.K."/>
            <person name="Zhao L."/>
            <person name="Hu C.X."/>
            <person name="Zhou Y.K."/>
            <person name="Han B.P."/>
            <person name="Song L.R."/>
            <person name="Shu W.S."/>
        </authorList>
    </citation>
    <scope>NUCLEOTIDE SEQUENCE [LARGE SCALE GENOMIC DNA]</scope>
    <source>
        <strain evidence="1 2">FACHB-119</strain>
    </source>
</reference>
<proteinExistence type="predicted"/>
<accession>A0ABR8CXF0</accession>